<gene>
    <name evidence="3" type="ORF">E0L32_000481</name>
</gene>
<dbReference type="Proteomes" id="UP000319257">
    <property type="component" value="Unassembled WGS sequence"/>
</dbReference>
<protein>
    <submittedName>
        <fullName evidence="3">Uncharacterized protein</fullName>
    </submittedName>
</protein>
<evidence type="ECO:0000313" key="4">
    <source>
        <dbReference type="Proteomes" id="UP000319257"/>
    </source>
</evidence>
<feature type="compositionally biased region" description="Basic and acidic residues" evidence="1">
    <location>
        <begin position="112"/>
        <end position="148"/>
    </location>
</feature>
<proteinExistence type="predicted"/>
<keyword evidence="4" id="KW-1185">Reference proteome</keyword>
<dbReference type="EMBL" id="SKBQ01000002">
    <property type="protein sequence ID" value="TPX14087.1"/>
    <property type="molecule type" value="Genomic_DNA"/>
</dbReference>
<dbReference type="InParanoid" id="A0A507B2W9"/>
<evidence type="ECO:0000313" key="3">
    <source>
        <dbReference type="EMBL" id="TPX14087.1"/>
    </source>
</evidence>
<dbReference type="GeneID" id="41967928"/>
<feature type="region of interest" description="Disordered" evidence="1">
    <location>
        <begin position="99"/>
        <end position="165"/>
    </location>
</feature>
<reference evidence="3 4" key="1">
    <citation type="submission" date="2019-06" db="EMBL/GenBank/DDBJ databases">
        <title>Draft genome sequence of the filamentous fungus Phialemoniopsis curvata isolated from diesel fuel.</title>
        <authorList>
            <person name="Varaljay V.A."/>
            <person name="Lyon W.J."/>
            <person name="Crouch A.L."/>
            <person name="Drake C.E."/>
            <person name="Hollomon J.M."/>
            <person name="Nadeau L.J."/>
            <person name="Nunn H.S."/>
            <person name="Stevenson B.S."/>
            <person name="Bojanowski C.L."/>
            <person name="Crookes-Goodson W.J."/>
        </authorList>
    </citation>
    <scope>NUCLEOTIDE SEQUENCE [LARGE SCALE GENOMIC DNA]</scope>
    <source>
        <strain evidence="3 4">D216</strain>
    </source>
</reference>
<evidence type="ECO:0000256" key="1">
    <source>
        <dbReference type="SAM" id="MobiDB-lite"/>
    </source>
</evidence>
<feature type="chain" id="PRO_5021502153" evidence="2">
    <location>
        <begin position="21"/>
        <end position="165"/>
    </location>
</feature>
<organism evidence="3 4">
    <name type="scientific">Thyridium curvatum</name>
    <dbReference type="NCBI Taxonomy" id="1093900"/>
    <lineage>
        <taxon>Eukaryota</taxon>
        <taxon>Fungi</taxon>
        <taxon>Dikarya</taxon>
        <taxon>Ascomycota</taxon>
        <taxon>Pezizomycotina</taxon>
        <taxon>Sordariomycetes</taxon>
        <taxon>Sordariomycetidae</taxon>
        <taxon>Thyridiales</taxon>
        <taxon>Thyridiaceae</taxon>
        <taxon>Thyridium</taxon>
    </lineage>
</organism>
<sequence length="165" mass="18357">MKIFLSTSLLALLSAWVCAAEDILPVPTSCNAYFRFRKCYTETVTALPTCIRHCPMIPDMVCPQMVKLKTKHVPCHTPTITKSAPCPPCPTGCVIPTSTITSTRSCRPKKHHESEPPETKHHKSEEPKTKHHESEAPESKHHKSEEPKTKHHHKSEAPTPAPTSA</sequence>
<keyword evidence="2" id="KW-0732">Signal</keyword>
<comment type="caution">
    <text evidence="3">The sequence shown here is derived from an EMBL/GenBank/DDBJ whole genome shotgun (WGS) entry which is preliminary data.</text>
</comment>
<dbReference type="RefSeq" id="XP_030995798.1">
    <property type="nucleotide sequence ID" value="XM_031139269.1"/>
</dbReference>
<accession>A0A507B2W9</accession>
<dbReference type="AlphaFoldDB" id="A0A507B2W9"/>
<evidence type="ECO:0000256" key="2">
    <source>
        <dbReference type="SAM" id="SignalP"/>
    </source>
</evidence>
<dbReference type="OrthoDB" id="5232966at2759"/>
<name>A0A507B2W9_9PEZI</name>
<feature type="signal peptide" evidence="2">
    <location>
        <begin position="1"/>
        <end position="20"/>
    </location>
</feature>